<keyword evidence="4 6" id="KW-1133">Transmembrane helix</keyword>
<feature type="transmembrane region" description="Helical" evidence="6">
    <location>
        <begin position="164"/>
        <end position="183"/>
    </location>
</feature>
<accession>A0A3B6JN36</accession>
<evidence type="ECO:0000256" key="1">
    <source>
        <dbReference type="ARBA" id="ARBA00004141"/>
    </source>
</evidence>
<evidence type="ECO:0000256" key="2">
    <source>
        <dbReference type="ARBA" id="ARBA00022448"/>
    </source>
</evidence>
<dbReference type="Proteomes" id="UP000019116">
    <property type="component" value="Chromosome 4D"/>
</dbReference>
<name>A0A3B6JN36_WHEAT</name>
<feature type="transmembrane region" description="Helical" evidence="6">
    <location>
        <begin position="133"/>
        <end position="152"/>
    </location>
</feature>
<dbReference type="OrthoDB" id="70398at2759"/>
<proteinExistence type="predicted"/>
<sequence length="245" mass="28609">MSQFDHTLVSMCNRTQQQDVFNILGVVSGSTLFLGFSNCTSLQPVVIMERVVLYREKAAGMYSTLAYTIAQMAIELPYILVQVLVFASTVYPMIGFQMTTVKFFWFVLYMMLSFMYYTLYGMMTLALTPNHEMAAGLSFLIYVFWNVFSGFIIGRELIPIWWRWVYWANPAAWTVYGLMFSQLGDRMELIRVPGQPDQTVREFLEGYLGLEGRYFNLITYLHLVVIALFAFLFFILIKHLKFERR</sequence>
<feature type="transmembrane region" description="Helical" evidence="6">
    <location>
        <begin position="103"/>
        <end position="127"/>
    </location>
</feature>
<feature type="transmembrane region" description="Helical" evidence="6">
    <location>
        <begin position="65"/>
        <end position="91"/>
    </location>
</feature>
<dbReference type="InterPro" id="IPR013525">
    <property type="entry name" value="ABC2_TM"/>
</dbReference>
<organism evidence="8">
    <name type="scientific">Triticum aestivum</name>
    <name type="common">Wheat</name>
    <dbReference type="NCBI Taxonomy" id="4565"/>
    <lineage>
        <taxon>Eukaryota</taxon>
        <taxon>Viridiplantae</taxon>
        <taxon>Streptophyta</taxon>
        <taxon>Embryophyta</taxon>
        <taxon>Tracheophyta</taxon>
        <taxon>Spermatophyta</taxon>
        <taxon>Magnoliopsida</taxon>
        <taxon>Liliopsida</taxon>
        <taxon>Poales</taxon>
        <taxon>Poaceae</taxon>
        <taxon>BOP clade</taxon>
        <taxon>Pooideae</taxon>
        <taxon>Triticodae</taxon>
        <taxon>Triticeae</taxon>
        <taxon>Triticinae</taxon>
        <taxon>Triticum</taxon>
    </lineage>
</organism>
<keyword evidence="3 6" id="KW-0812">Transmembrane</keyword>
<protein>
    <recommendedName>
        <fullName evidence="7">ABC-2 type transporter transmembrane domain-containing protein</fullName>
    </recommendedName>
</protein>
<evidence type="ECO:0000256" key="3">
    <source>
        <dbReference type="ARBA" id="ARBA00022692"/>
    </source>
</evidence>
<dbReference type="Gramene" id="TraesCS4D02G328300.1">
    <property type="protein sequence ID" value="TraesCS4D02G328300.1"/>
    <property type="gene ID" value="TraesCS4D02G328300"/>
</dbReference>
<reference evidence="8" key="2">
    <citation type="submission" date="2018-10" db="UniProtKB">
        <authorList>
            <consortium name="EnsemblPlants"/>
        </authorList>
    </citation>
    <scope>IDENTIFICATION</scope>
</reference>
<evidence type="ECO:0000256" key="5">
    <source>
        <dbReference type="ARBA" id="ARBA00023136"/>
    </source>
</evidence>
<evidence type="ECO:0000259" key="7">
    <source>
        <dbReference type="Pfam" id="PF01061"/>
    </source>
</evidence>
<dbReference type="EnsemblPlants" id="TraesCS4D02G328300.1">
    <property type="protein sequence ID" value="TraesCS4D02G328300.1"/>
    <property type="gene ID" value="TraesCS4D02G328300"/>
</dbReference>
<reference evidence="8" key="1">
    <citation type="submission" date="2018-08" db="EMBL/GenBank/DDBJ databases">
        <authorList>
            <person name="Rossello M."/>
        </authorList>
    </citation>
    <scope>NUCLEOTIDE SEQUENCE [LARGE SCALE GENOMIC DNA]</scope>
    <source>
        <strain evidence="8">cv. Chinese Spring</strain>
    </source>
</reference>
<keyword evidence="5 6" id="KW-0472">Membrane</keyword>
<dbReference type="STRING" id="4565.A0A3B6JN36"/>
<keyword evidence="2" id="KW-0813">Transport</keyword>
<feature type="domain" description="ABC-2 type transporter transmembrane" evidence="7">
    <location>
        <begin position="16"/>
        <end position="182"/>
    </location>
</feature>
<dbReference type="OMA" id="CIKPEEN"/>
<dbReference type="Pfam" id="PF01061">
    <property type="entry name" value="ABC2_membrane"/>
    <property type="match status" value="1"/>
</dbReference>
<dbReference type="GO" id="GO:0140359">
    <property type="term" value="F:ABC-type transporter activity"/>
    <property type="evidence" value="ECO:0007669"/>
    <property type="project" value="InterPro"/>
</dbReference>
<dbReference type="AlphaFoldDB" id="A0A3B6JN36"/>
<dbReference type="Gramene" id="TraesCS4D03G0761500.1">
    <property type="protein sequence ID" value="TraesCS4D03G0761500.1.CDS"/>
    <property type="gene ID" value="TraesCS4D03G0761500"/>
</dbReference>
<evidence type="ECO:0000256" key="4">
    <source>
        <dbReference type="ARBA" id="ARBA00022989"/>
    </source>
</evidence>
<feature type="transmembrane region" description="Helical" evidence="6">
    <location>
        <begin position="217"/>
        <end position="237"/>
    </location>
</feature>
<keyword evidence="9" id="KW-1185">Reference proteome</keyword>
<evidence type="ECO:0000313" key="9">
    <source>
        <dbReference type="Proteomes" id="UP000019116"/>
    </source>
</evidence>
<comment type="subcellular location">
    <subcellularLocation>
        <location evidence="1">Membrane</location>
        <topology evidence="1">Multi-pass membrane protein</topology>
    </subcellularLocation>
</comment>
<evidence type="ECO:0000313" key="8">
    <source>
        <dbReference type="EnsemblPlants" id="TraesCS4D02G328300.1"/>
    </source>
</evidence>
<evidence type="ECO:0000256" key="6">
    <source>
        <dbReference type="SAM" id="Phobius"/>
    </source>
</evidence>
<dbReference type="GO" id="GO:0005886">
    <property type="term" value="C:plasma membrane"/>
    <property type="evidence" value="ECO:0007669"/>
    <property type="project" value="UniProtKB-ARBA"/>
</dbReference>
<feature type="transmembrane region" description="Helical" evidence="6">
    <location>
        <begin position="20"/>
        <end position="45"/>
    </location>
</feature>
<dbReference type="PANTHER" id="PTHR19241">
    <property type="entry name" value="ATP-BINDING CASSETTE TRANSPORTER"/>
    <property type="match status" value="1"/>
</dbReference>